<protein>
    <recommendedName>
        <fullName evidence="1">DUF5675 domain-containing protein</fullName>
    </recommendedName>
</protein>
<dbReference type="eggNOG" id="ENOG5032UDK">
    <property type="taxonomic scope" value="Bacteria"/>
</dbReference>
<dbReference type="InterPro" id="IPR043732">
    <property type="entry name" value="DUF5675"/>
</dbReference>
<evidence type="ECO:0000313" key="3">
    <source>
        <dbReference type="Proteomes" id="UP000005709"/>
    </source>
</evidence>
<sequence>MRIKINRFKNIHDGTIGKLTITDDGKRLFECFTLEPAGADTTERGKDRRIPAGRYQMEWYASPSQKRMCPLLYSELVPKERYILIHPGNFPKDTAGCILVGDGYNAAGVSNSVRTYNSFFKICTGKHIEFIEITNEEGI</sequence>
<evidence type="ECO:0000313" key="2">
    <source>
        <dbReference type="EMBL" id="EEV19048.1"/>
    </source>
</evidence>
<dbReference type="AlphaFoldDB" id="C8PDP8"/>
<keyword evidence="3" id="KW-1185">Reference proteome</keyword>
<name>C8PDP8_9BACT</name>
<dbReference type="OrthoDB" id="1036575at2"/>
<dbReference type="STRING" id="824.CGRAC_0197"/>
<dbReference type="RefSeq" id="WP_005868931.1">
    <property type="nucleotide sequence ID" value="NZ_ACYG01000001.1"/>
</dbReference>
<accession>C8PDP8</accession>
<dbReference type="Proteomes" id="UP000005709">
    <property type="component" value="Unassembled WGS sequence"/>
</dbReference>
<evidence type="ECO:0000259" key="1">
    <source>
        <dbReference type="Pfam" id="PF18925"/>
    </source>
</evidence>
<organism evidence="2 3">
    <name type="scientific">Campylobacter gracilis RM3268</name>
    <dbReference type="NCBI Taxonomy" id="553220"/>
    <lineage>
        <taxon>Bacteria</taxon>
        <taxon>Pseudomonadati</taxon>
        <taxon>Campylobacterota</taxon>
        <taxon>Epsilonproteobacteria</taxon>
        <taxon>Campylobacterales</taxon>
        <taxon>Campylobacteraceae</taxon>
        <taxon>Campylobacter</taxon>
    </lineage>
</organism>
<reference evidence="2 3" key="1">
    <citation type="submission" date="2009-07" db="EMBL/GenBank/DDBJ databases">
        <authorList>
            <person name="Madupu R."/>
            <person name="Sebastian Y."/>
            <person name="Durkin A.S."/>
            <person name="Torralba M."/>
            <person name="Methe B."/>
            <person name="Sutton G.G."/>
            <person name="Strausberg R.L."/>
            <person name="Nelson K.E."/>
        </authorList>
    </citation>
    <scope>NUCLEOTIDE SEQUENCE [LARGE SCALE GENOMIC DNA]</scope>
    <source>
        <strain evidence="2 3">RM3268</strain>
    </source>
</reference>
<feature type="domain" description="DUF5675" evidence="1">
    <location>
        <begin position="4"/>
        <end position="123"/>
    </location>
</feature>
<proteinExistence type="predicted"/>
<comment type="caution">
    <text evidence="2">The sequence shown here is derived from an EMBL/GenBank/DDBJ whole genome shotgun (WGS) entry which is preliminary data.</text>
</comment>
<gene>
    <name evidence="2" type="ORF">CAMGR0001_2762</name>
</gene>
<dbReference type="Pfam" id="PF18925">
    <property type="entry name" value="DUF5675"/>
    <property type="match status" value="1"/>
</dbReference>
<dbReference type="EMBL" id="ACYG01000001">
    <property type="protein sequence ID" value="EEV19048.1"/>
    <property type="molecule type" value="Genomic_DNA"/>
</dbReference>